<feature type="transmembrane region" description="Helical" evidence="2">
    <location>
        <begin position="989"/>
        <end position="1010"/>
    </location>
</feature>
<organism evidence="3 4">
    <name type="scientific">Leucobacter denitrificans</name>
    <dbReference type="NCBI Taxonomy" id="683042"/>
    <lineage>
        <taxon>Bacteria</taxon>
        <taxon>Bacillati</taxon>
        <taxon>Actinomycetota</taxon>
        <taxon>Actinomycetes</taxon>
        <taxon>Micrococcales</taxon>
        <taxon>Microbacteriaceae</taxon>
        <taxon>Leucobacter</taxon>
    </lineage>
</organism>
<proteinExistence type="predicted"/>
<feature type="compositionally biased region" description="Basic and acidic residues" evidence="1">
    <location>
        <begin position="397"/>
        <end position="407"/>
    </location>
</feature>
<dbReference type="AlphaFoldDB" id="A0A7G9S2M9"/>
<protein>
    <submittedName>
        <fullName evidence="3">DUF2207 domain-containing protein</fullName>
    </submittedName>
</protein>
<feature type="transmembrane region" description="Helical" evidence="2">
    <location>
        <begin position="1022"/>
        <end position="1045"/>
    </location>
</feature>
<evidence type="ECO:0000256" key="2">
    <source>
        <dbReference type="SAM" id="Phobius"/>
    </source>
</evidence>
<name>A0A7G9S2M9_9MICO</name>
<feature type="transmembrane region" description="Helical" evidence="2">
    <location>
        <begin position="329"/>
        <end position="352"/>
    </location>
</feature>
<dbReference type="RefSeq" id="WP_187554575.1">
    <property type="nucleotide sequence ID" value="NZ_CP060716.1"/>
</dbReference>
<reference evidence="3 4" key="1">
    <citation type="submission" date="2020-08" db="EMBL/GenBank/DDBJ databases">
        <title>Genome sequence of Leucobacter denitrificans KACC 14055T.</title>
        <authorList>
            <person name="Hyun D.-W."/>
            <person name="Bae J.-W."/>
        </authorList>
    </citation>
    <scope>NUCLEOTIDE SEQUENCE [LARGE SCALE GENOMIC DNA]</scope>
    <source>
        <strain evidence="3 4">KACC 14055</strain>
    </source>
</reference>
<accession>A0A7G9S2M9</accession>
<dbReference type="EMBL" id="CP060716">
    <property type="protein sequence ID" value="QNN62104.1"/>
    <property type="molecule type" value="Genomic_DNA"/>
</dbReference>
<sequence>MANRGKRERSKIAEELFDFSGSDPELLRSGRIPDPHPEHTGLFRWLAEVLGNVEEFLRARGGTSLRMGIRVFWGLIAAVGIFLLVGPIINKPMDFDEVIASAEFKDVEWVAQNASFDYEVSRDDDGNFRTTVREGYTANFVNGAESTVTRRIVTEVHGHDAMFELESATIDGVPADAKVTGRATTTDIVLRPPSGDKFDGTYEIEMVYSLRDLIEDTDDSVTGDAMQQWQWPVFAPSWTQATKGLEVSVALERELDDELLRKPYATVGWLLVSGNVWMEPDEVTDEWVTYSFTNDDSLPPNSDVWLRFDFTDGTFTQPAQTTLFWVQTWGPLIPLAVLLVLMLFALAARWVVWADSAGEPWFVVRNDPPDDLSPTLAAQLLGKPRHAELVSTLAEPTRGHDAAENTHGRKRKSRRRKWSDGARQQLRHSRWLQAVAWAGRRAGRVGNLPSAMRWSTRWAGDTTVVDQGLRWKPDSYVRDTFIFAPIAVTMLQWGILRQLSEQFILLIVWWPFAFVAASTIIAGIAVWAVRKPRPLTRKGALTVQQLKGIDVWARGTRLLDRGPVDDPLLPYAVLTESPRAAGNAVIEQVVQETGERRIVDGWRTQHFLSIPSMLAFVATLALFAGSIVLVSTLPTPYGSNEYLTWPSSVSKGAIWTQTEGFEIEAEISRDDDGAARLEVVERHSVQFTPGGSSVPQFEREWQTSRYGQDLGLVIKSVRVDGAEVKYHTVDGQRTRALATQLSEPLSGVYDVEIRYALTNPSVEVSDGGEGRQQVRWSGLLWFWDDTFYTDGDAIYDGTSPVRPLRVQFTIPPDLVDDVASGGWIGYGDPDNQPYERGSGFHEWEYSNTIYVDGPSGKVGDSTRYELRIGDVAQFGDGALVMTLDADNVKSRVDEWEEGDTSLGAFEVDSELNETFGQHELAINGDLGVTLNFKDDTFTKATAGGLIDYRVSYQLPLMLVIALTVLAIGASVGVFLYLKKRARLPSASVLLTSMGTILLLAVAQSVVFWWVTGTMAGSDVKVGLLIASSLLMWVTVIGQWIVLAATGSTKRTTKNR</sequence>
<keyword evidence="2" id="KW-1133">Transmembrane helix</keyword>
<dbReference type="Proteomes" id="UP000515934">
    <property type="component" value="Chromosome"/>
</dbReference>
<dbReference type="KEGG" id="ldn:H9L06_07315"/>
<evidence type="ECO:0000313" key="3">
    <source>
        <dbReference type="EMBL" id="QNN62104.1"/>
    </source>
</evidence>
<feature type="transmembrane region" description="Helical" evidence="2">
    <location>
        <begin position="956"/>
        <end position="977"/>
    </location>
</feature>
<feature type="transmembrane region" description="Helical" evidence="2">
    <location>
        <begin position="613"/>
        <end position="633"/>
    </location>
</feature>
<feature type="transmembrane region" description="Helical" evidence="2">
    <location>
        <begin position="476"/>
        <end position="495"/>
    </location>
</feature>
<feature type="region of interest" description="Disordered" evidence="1">
    <location>
        <begin position="394"/>
        <end position="424"/>
    </location>
</feature>
<keyword evidence="2" id="KW-0812">Transmembrane</keyword>
<keyword evidence="2" id="KW-0472">Membrane</keyword>
<gene>
    <name evidence="3" type="ORF">H9L06_07315</name>
</gene>
<evidence type="ECO:0000256" key="1">
    <source>
        <dbReference type="SAM" id="MobiDB-lite"/>
    </source>
</evidence>
<feature type="transmembrane region" description="Helical" evidence="2">
    <location>
        <begin position="507"/>
        <end position="529"/>
    </location>
</feature>
<feature type="compositionally biased region" description="Basic residues" evidence="1">
    <location>
        <begin position="408"/>
        <end position="417"/>
    </location>
</feature>
<keyword evidence="4" id="KW-1185">Reference proteome</keyword>
<feature type="transmembrane region" description="Helical" evidence="2">
    <location>
        <begin position="67"/>
        <end position="89"/>
    </location>
</feature>
<evidence type="ECO:0000313" key="4">
    <source>
        <dbReference type="Proteomes" id="UP000515934"/>
    </source>
</evidence>